<evidence type="ECO:0008006" key="3">
    <source>
        <dbReference type="Google" id="ProtNLM"/>
    </source>
</evidence>
<proteinExistence type="predicted"/>
<organism evidence="2">
    <name type="scientific">Arthrobacter sp. K5</name>
    <dbReference type="NCBI Taxonomy" id="2839623"/>
    <lineage>
        <taxon>Bacteria</taxon>
        <taxon>Bacillati</taxon>
        <taxon>Actinomycetota</taxon>
        <taxon>Actinomycetes</taxon>
        <taxon>Micrococcales</taxon>
        <taxon>Micrococcaceae</taxon>
        <taxon>Arthrobacter</taxon>
    </lineage>
</organism>
<reference evidence="2" key="1">
    <citation type="submission" date="2024-06" db="EMBL/GenBank/DDBJ databases">
        <title>Biodegradation of dimethachlon by Arthrobacter sp. K5: mechanistic insights and ecological implications.</title>
        <authorList>
            <person name="Hu S."/>
            <person name="Lu P."/>
        </authorList>
    </citation>
    <scope>NUCLEOTIDE SEQUENCE</scope>
    <source>
        <strain evidence="2">K5</strain>
    </source>
</reference>
<protein>
    <recommendedName>
        <fullName evidence="3">ATP-binding protein</fullName>
    </recommendedName>
</protein>
<sequence>MVPDRETPTKATHGDPEELQAFAESTQKPEKKSAAQQLVQLAFDCYDLGVDTDDKPFAVRKGGHVTRPLKGGKRALRKELGGLFYRLTGRTASQNALAEAMEVLEHEATEGEPRELSLRIARPNDHEIYVDLGDQTERVVHITPEGWQILDGDADVPVLFRRSALTLPLPTPETDGDLDQLWTFINAPRDHDRQVIRGWLVGAVVLVGLPCPVLAVLGEQGTAKSSALKRAFQLFDPTKAEVRMPPKDASKLLHSLHGSRTTGFDNLSSIPKWMSDILCQAVTGGSDVDRALYTDDEHRIIEFQGVVGFTGIDVGALAGDFAERCVWADLRVIPRTERRSERELNALWNKAYPSMVGGLFDLVAQTLRKLPEVDLVEKPRMADFAEVLAALDLATGASGLKHYSRSQESVSEEIVATDRFLAAISEKITQRWEGTGKELYALLPRPVDDKYWPEQRGVSGKLKKVAPDLRKAGWVADEIVPDPMSKRAKTWVLVPPGLDRVTAADIAAVQVAREMHDRDLQRWVEQLVADGMPPEVAAERASVLRDSPNFNGDPALQAMAVTSQAIDQRLFGDLSRLGLTLVEFDRLVADRQAAVAEEQG</sequence>
<dbReference type="EMBL" id="CP159279">
    <property type="protein sequence ID" value="XCH12144.1"/>
    <property type="molecule type" value="Genomic_DNA"/>
</dbReference>
<dbReference type="RefSeq" id="WP_353712318.1">
    <property type="nucleotide sequence ID" value="NZ_CP159279.1"/>
</dbReference>
<accession>A0AAU8ET63</accession>
<evidence type="ECO:0000313" key="2">
    <source>
        <dbReference type="EMBL" id="XCH12144.1"/>
    </source>
</evidence>
<feature type="compositionally biased region" description="Basic and acidic residues" evidence="1">
    <location>
        <begin position="1"/>
        <end position="16"/>
    </location>
</feature>
<gene>
    <name evidence="2" type="ORF">ABRP34_03760</name>
</gene>
<evidence type="ECO:0000256" key="1">
    <source>
        <dbReference type="SAM" id="MobiDB-lite"/>
    </source>
</evidence>
<dbReference type="AlphaFoldDB" id="A0AAU8ET63"/>
<feature type="region of interest" description="Disordered" evidence="1">
    <location>
        <begin position="1"/>
        <end position="33"/>
    </location>
</feature>
<name>A0AAU8ET63_9MICC</name>